<organism evidence="3 4">
    <name type="scientific">Tectimicrobiota bacterium</name>
    <dbReference type="NCBI Taxonomy" id="2528274"/>
    <lineage>
        <taxon>Bacteria</taxon>
        <taxon>Pseudomonadati</taxon>
        <taxon>Nitrospinota/Tectimicrobiota group</taxon>
        <taxon>Candidatus Tectimicrobiota</taxon>
    </lineage>
</organism>
<reference evidence="3" key="1">
    <citation type="submission" date="2019-03" db="EMBL/GenBank/DDBJ databases">
        <title>Lake Tanganyika Metagenome-Assembled Genomes (MAGs).</title>
        <authorList>
            <person name="Tran P."/>
        </authorList>
    </citation>
    <scope>NUCLEOTIDE SEQUENCE</scope>
    <source>
        <strain evidence="3">K_DeepCast_65m_m2_066</strain>
    </source>
</reference>
<feature type="repeat" description="NHL" evidence="2">
    <location>
        <begin position="65"/>
        <end position="108"/>
    </location>
</feature>
<dbReference type="SUPFAM" id="SSF101898">
    <property type="entry name" value="NHL repeat"/>
    <property type="match status" value="1"/>
</dbReference>
<evidence type="ECO:0000256" key="2">
    <source>
        <dbReference type="PROSITE-ProRule" id="PRU00504"/>
    </source>
</evidence>
<name>A0A937W321_UNCTE</name>
<sequence length="332" mass="36616">MLTTSAAGRVFDYSHCLGMYGMAGQGFWAPTDFAFGANGSIYVVNRGAEELGQRITRCTTDHQFLGQFGGFGTGDGQFLWPSSIDLDRDENVYVSDENLHRISVFTREGTFLHKWGQAGSGAGELCGPAGLAFDRDDHLYVVDSRNHRIHKCTKDGQCLATWGQYGHGEGEFNTPWGICLDAQGDVYVADWKNSRVQKFTAAGAYLMTFGGADTGVGALQRPTGVAVDAEGDVYVTDWAGHQLQVFGPDGTFVTSLVGDAQQLSPWAQTYVEANPDILKARRRVSLEPEWRFRRPIAVNVDAEGRIYVLESARHRFQIYTKLQDFEDASLNL</sequence>
<dbReference type="InterPro" id="IPR001258">
    <property type="entry name" value="NHL_repeat"/>
</dbReference>
<proteinExistence type="predicted"/>
<dbReference type="PANTHER" id="PTHR24104">
    <property type="entry name" value="E3 UBIQUITIN-PROTEIN LIGASE NHLRC1-RELATED"/>
    <property type="match status" value="1"/>
</dbReference>
<evidence type="ECO:0008006" key="5">
    <source>
        <dbReference type="Google" id="ProtNLM"/>
    </source>
</evidence>
<protein>
    <recommendedName>
        <fullName evidence="5">SMP-30/Gluconolactonase/LRE-like region domain-containing protein</fullName>
    </recommendedName>
</protein>
<gene>
    <name evidence="3" type="ORF">FJZ47_18405</name>
</gene>
<feature type="repeat" description="NHL" evidence="2">
    <location>
        <begin position="215"/>
        <end position="249"/>
    </location>
</feature>
<dbReference type="InterPro" id="IPR050952">
    <property type="entry name" value="TRIM-NHL_E3_ligases"/>
</dbReference>
<dbReference type="CDD" id="cd05819">
    <property type="entry name" value="NHL"/>
    <property type="match status" value="1"/>
</dbReference>
<dbReference type="EMBL" id="VGLS01000675">
    <property type="protein sequence ID" value="MBM3225752.1"/>
    <property type="molecule type" value="Genomic_DNA"/>
</dbReference>
<keyword evidence="1" id="KW-0677">Repeat</keyword>
<evidence type="ECO:0000313" key="4">
    <source>
        <dbReference type="Proteomes" id="UP000712673"/>
    </source>
</evidence>
<accession>A0A937W321</accession>
<dbReference type="AlphaFoldDB" id="A0A937W321"/>
<dbReference type="PROSITE" id="PS51125">
    <property type="entry name" value="NHL"/>
    <property type="match status" value="4"/>
</dbReference>
<dbReference type="Pfam" id="PF01436">
    <property type="entry name" value="NHL"/>
    <property type="match status" value="3"/>
</dbReference>
<dbReference type="Proteomes" id="UP000712673">
    <property type="component" value="Unassembled WGS sequence"/>
</dbReference>
<dbReference type="PANTHER" id="PTHR24104:SF25">
    <property type="entry name" value="PROTEIN LIN-41"/>
    <property type="match status" value="1"/>
</dbReference>
<dbReference type="InterPro" id="IPR011042">
    <property type="entry name" value="6-blade_b-propeller_TolB-like"/>
</dbReference>
<dbReference type="GO" id="GO:0008270">
    <property type="term" value="F:zinc ion binding"/>
    <property type="evidence" value="ECO:0007669"/>
    <property type="project" value="UniProtKB-KW"/>
</dbReference>
<feature type="repeat" description="NHL" evidence="2">
    <location>
        <begin position="163"/>
        <end position="202"/>
    </location>
</feature>
<dbReference type="Gene3D" id="2.120.10.30">
    <property type="entry name" value="TolB, C-terminal domain"/>
    <property type="match status" value="2"/>
</dbReference>
<comment type="caution">
    <text evidence="3">The sequence shown here is derived from an EMBL/GenBank/DDBJ whole genome shotgun (WGS) entry which is preliminary data.</text>
</comment>
<feature type="repeat" description="NHL" evidence="2">
    <location>
        <begin position="116"/>
        <end position="155"/>
    </location>
</feature>
<evidence type="ECO:0000256" key="1">
    <source>
        <dbReference type="ARBA" id="ARBA00022737"/>
    </source>
</evidence>
<evidence type="ECO:0000313" key="3">
    <source>
        <dbReference type="EMBL" id="MBM3225752.1"/>
    </source>
</evidence>